<comment type="pathway">
    <text evidence="1 9">Glycan biosynthesis; sucrose metabolism.</text>
</comment>
<dbReference type="Gene3D" id="2.60.120.560">
    <property type="entry name" value="Exo-inulinase, domain 1"/>
    <property type="match status" value="1"/>
</dbReference>
<comment type="function">
    <text evidence="9">Enables the bacterium to metabolize sucrose as a sole carbon source.</text>
</comment>
<dbReference type="InterPro" id="IPR001362">
    <property type="entry name" value="Glyco_hydro_32"/>
</dbReference>
<reference evidence="12 13" key="1">
    <citation type="submission" date="2017-02" db="EMBL/GenBank/DDBJ databases">
        <authorList>
            <person name="Peterson S.W."/>
        </authorList>
    </citation>
    <scope>NUCLEOTIDE SEQUENCE [LARGE SCALE GENOMIC DNA]</scope>
    <source>
        <strain evidence="12 13">DSM 15102</strain>
    </source>
</reference>
<evidence type="ECO:0000256" key="2">
    <source>
        <dbReference type="ARBA" id="ARBA00009902"/>
    </source>
</evidence>
<dbReference type="InterPro" id="IPR023296">
    <property type="entry name" value="Glyco_hydro_beta-prop_sf"/>
</dbReference>
<evidence type="ECO:0000259" key="11">
    <source>
        <dbReference type="Pfam" id="PF08244"/>
    </source>
</evidence>
<evidence type="ECO:0000259" key="10">
    <source>
        <dbReference type="Pfam" id="PF00251"/>
    </source>
</evidence>
<dbReference type="CDD" id="cd18623">
    <property type="entry name" value="GH32_ScrB-like"/>
    <property type="match status" value="1"/>
</dbReference>
<keyword evidence="9" id="KW-0119">Carbohydrate metabolism</keyword>
<evidence type="ECO:0000256" key="8">
    <source>
        <dbReference type="RuleBase" id="RU362110"/>
    </source>
</evidence>
<dbReference type="InterPro" id="IPR006232">
    <property type="entry name" value="Suc6P_hydrolase"/>
</dbReference>
<keyword evidence="6 8" id="KW-0326">Glycosidase</keyword>
<dbReference type="AlphaFoldDB" id="A0A1T4M520"/>
<dbReference type="PROSITE" id="PS00609">
    <property type="entry name" value="GLYCOSYL_HYDROL_F32"/>
    <property type="match status" value="1"/>
</dbReference>
<name>A0A1T4M520_9FIRM</name>
<evidence type="ECO:0000313" key="13">
    <source>
        <dbReference type="Proteomes" id="UP000196365"/>
    </source>
</evidence>
<keyword evidence="9" id="KW-0963">Cytoplasm</keyword>
<comment type="catalytic activity">
    <reaction evidence="8">
        <text>Hydrolysis of terminal non-reducing beta-D-fructofuranoside residues in beta-D-fructofuranosides.</text>
        <dbReference type="EC" id="3.2.1.26"/>
    </reaction>
</comment>
<feature type="domain" description="Glycosyl hydrolase family 32 C-terminal" evidence="11">
    <location>
        <begin position="322"/>
        <end position="444"/>
    </location>
</feature>
<dbReference type="InterPro" id="IPR013189">
    <property type="entry name" value="Glyco_hydro_32_C"/>
</dbReference>
<gene>
    <name evidence="12" type="ORF">SAMN02745973_01187</name>
</gene>
<proteinExistence type="inferred from homology"/>
<evidence type="ECO:0000256" key="5">
    <source>
        <dbReference type="ARBA" id="ARBA00022801"/>
    </source>
</evidence>
<dbReference type="Pfam" id="PF00251">
    <property type="entry name" value="Glyco_hydro_32N"/>
    <property type="match status" value="1"/>
</dbReference>
<evidence type="ECO:0000313" key="12">
    <source>
        <dbReference type="EMBL" id="SJZ61824.1"/>
    </source>
</evidence>
<dbReference type="InterPro" id="IPR051214">
    <property type="entry name" value="GH32_Enzymes"/>
</dbReference>
<dbReference type="EC" id="3.2.1.26" evidence="3 8"/>
<organism evidence="12 13">
    <name type="scientific">Garciella nitratireducens DSM 15102</name>
    <dbReference type="NCBI Taxonomy" id="1121911"/>
    <lineage>
        <taxon>Bacteria</taxon>
        <taxon>Bacillati</taxon>
        <taxon>Bacillota</taxon>
        <taxon>Clostridia</taxon>
        <taxon>Eubacteriales</taxon>
        <taxon>Eubacteriaceae</taxon>
        <taxon>Garciella</taxon>
    </lineage>
</organism>
<dbReference type="SUPFAM" id="SSF49899">
    <property type="entry name" value="Concanavalin A-like lectins/glucanases"/>
    <property type="match status" value="1"/>
</dbReference>
<dbReference type="GO" id="GO:0004564">
    <property type="term" value="F:beta-fructofuranosidase activity"/>
    <property type="evidence" value="ECO:0007669"/>
    <property type="project" value="UniProtKB-EC"/>
</dbReference>
<evidence type="ECO:0000256" key="3">
    <source>
        <dbReference type="ARBA" id="ARBA00012758"/>
    </source>
</evidence>
<protein>
    <recommendedName>
        <fullName evidence="4 8">Sucrose-6-phosphate hydrolase</fullName>
        <ecNumber evidence="3 8">3.2.1.26</ecNumber>
    </recommendedName>
    <alternativeName>
        <fullName evidence="7 9">Invertase</fullName>
    </alternativeName>
</protein>
<dbReference type="EMBL" id="FUWV01000006">
    <property type="protein sequence ID" value="SJZ61824.1"/>
    <property type="molecule type" value="Genomic_DNA"/>
</dbReference>
<dbReference type="InterPro" id="IPR013148">
    <property type="entry name" value="Glyco_hydro_32_N"/>
</dbReference>
<dbReference type="PANTHER" id="PTHR43101:SF1">
    <property type="entry name" value="BETA-FRUCTOSIDASE"/>
    <property type="match status" value="1"/>
</dbReference>
<dbReference type="GO" id="GO:0005985">
    <property type="term" value="P:sucrose metabolic process"/>
    <property type="evidence" value="ECO:0007669"/>
    <property type="project" value="UniProtKB-UniPathway"/>
</dbReference>
<accession>A0A1T4M520</accession>
<comment type="similarity">
    <text evidence="2 8">Belongs to the glycosyl hydrolase 32 family.</text>
</comment>
<dbReference type="Proteomes" id="UP000196365">
    <property type="component" value="Unassembled WGS sequence"/>
</dbReference>
<evidence type="ECO:0000256" key="6">
    <source>
        <dbReference type="ARBA" id="ARBA00023295"/>
    </source>
</evidence>
<dbReference type="PANTHER" id="PTHR43101">
    <property type="entry name" value="BETA-FRUCTOSIDASE"/>
    <property type="match status" value="1"/>
</dbReference>
<dbReference type="InterPro" id="IPR013320">
    <property type="entry name" value="ConA-like_dom_sf"/>
</dbReference>
<dbReference type="SUPFAM" id="SSF75005">
    <property type="entry name" value="Arabinanase/levansucrase/invertase"/>
    <property type="match status" value="1"/>
</dbReference>
<evidence type="ECO:0000256" key="4">
    <source>
        <dbReference type="ARBA" id="ARBA00019623"/>
    </source>
</evidence>
<dbReference type="NCBIfam" id="TIGR01322">
    <property type="entry name" value="scrB_fam"/>
    <property type="match status" value="1"/>
</dbReference>
<dbReference type="Pfam" id="PF08244">
    <property type="entry name" value="Glyco_hydro_32C"/>
    <property type="match status" value="1"/>
</dbReference>
<dbReference type="Gene3D" id="2.115.10.20">
    <property type="entry name" value="Glycosyl hydrolase domain, family 43"/>
    <property type="match status" value="1"/>
</dbReference>
<dbReference type="SMART" id="SM00640">
    <property type="entry name" value="Glyco_32"/>
    <property type="match status" value="1"/>
</dbReference>
<sequence>MNLSVKEDLYDVKYHIRPPHGLLNDPNGLTYFKGVYHVFFQWNQKGTTHHNKSWGHVISKNLIDWVYLDPALEPKDWFDKDGCYSGSAIEYNGKLFLFYTGNVSTKSGERKSYQCLATSRDGMHFEKKGPILEHPKGYTSHVRDPKVWQDTNHIWWMILGAQTQDLKGTCILYRSDNLKNWTFVGPLMQSSPSLGYMWECPDMILLENKDIFIFSPQGLSPKGDFYQNIYQTGYFSGMFKKDGTFIKDKNDFTELDRGFEFYAPQSFVDPKGRRIVFGWMGTMKPELEQAVPTISNGWLHHLSLPRKIEWKNNHLYQHPISELHSLRKEKISIGDTLKRKKNLELSSPQNEILLCWNSNHAENFVFHISKEVAIQYSKDRKRFTVERTNWLTHKKETRNVILKNSLWHLQIFMESSSLEIFINKGEEVFSLRYFPQNFPLSIGFETNWNRQNSLDTIIYPLKSNSIDKCILQKR</sequence>
<dbReference type="GO" id="GO:0005737">
    <property type="term" value="C:cytoplasm"/>
    <property type="evidence" value="ECO:0007669"/>
    <property type="project" value="UniProtKB-SubCell"/>
</dbReference>
<dbReference type="RefSeq" id="WP_087678629.1">
    <property type="nucleotide sequence ID" value="NZ_FUWV01000006.1"/>
</dbReference>
<dbReference type="InterPro" id="IPR018053">
    <property type="entry name" value="Glyco_hydro_32_AS"/>
</dbReference>
<keyword evidence="5 8" id="KW-0378">Hydrolase</keyword>
<keyword evidence="13" id="KW-1185">Reference proteome</keyword>
<evidence type="ECO:0000256" key="7">
    <source>
        <dbReference type="ARBA" id="ARBA00033367"/>
    </source>
</evidence>
<dbReference type="UniPathway" id="UPA00238"/>
<evidence type="ECO:0000256" key="9">
    <source>
        <dbReference type="RuleBase" id="RU365015"/>
    </source>
</evidence>
<comment type="subcellular location">
    <subcellularLocation>
        <location evidence="9">Cytoplasm</location>
    </subcellularLocation>
</comment>
<feature type="domain" description="Glycosyl hydrolase family 32 N-terminal" evidence="10">
    <location>
        <begin position="15"/>
        <end position="319"/>
    </location>
</feature>
<evidence type="ECO:0000256" key="1">
    <source>
        <dbReference type="ARBA" id="ARBA00004914"/>
    </source>
</evidence>
<dbReference type="OrthoDB" id="9759709at2"/>